<dbReference type="InterPro" id="IPR049704">
    <property type="entry name" value="Aminotrans_3_PPA_site"/>
</dbReference>
<dbReference type="SUPFAM" id="SSF53383">
    <property type="entry name" value="PLP-dependent transferases"/>
    <property type="match status" value="1"/>
</dbReference>
<gene>
    <name evidence="7" type="ORF">JCR33_24450</name>
</gene>
<dbReference type="NCBIfam" id="TIGR00707">
    <property type="entry name" value="argD"/>
    <property type="match status" value="1"/>
</dbReference>
<dbReference type="GO" id="GO:0008483">
    <property type="term" value="F:transaminase activity"/>
    <property type="evidence" value="ECO:0007669"/>
    <property type="project" value="UniProtKB-KW"/>
</dbReference>
<dbReference type="Gene3D" id="3.40.640.10">
    <property type="entry name" value="Type I PLP-dependent aspartate aminotransferase-like (Major domain)"/>
    <property type="match status" value="1"/>
</dbReference>
<keyword evidence="5 6" id="KW-0663">Pyridoxal phosphate</keyword>
<comment type="similarity">
    <text evidence="6">Belongs to the class-III pyridoxal-phosphate-dependent aminotransferase family.</text>
</comment>
<dbReference type="Pfam" id="PF00202">
    <property type="entry name" value="Aminotran_3"/>
    <property type="match status" value="1"/>
</dbReference>
<evidence type="ECO:0000256" key="1">
    <source>
        <dbReference type="ARBA" id="ARBA00001933"/>
    </source>
</evidence>
<keyword evidence="8" id="KW-1185">Reference proteome</keyword>
<sequence length="390" mass="41457">MTYLLDPYNRAPIEIVRGEGVHVWDSTGRRYLDFIGGMAVVAFGHCHPVLVAALERQARTLWTASNILRTGEAEQLAERLARASFADKVFFGTSGAEVVDLALKLVRRYFKSTATPERWRVITMDNAYHGRTMAAIAAGGSAKLREGYEPLVDGFDMVDFGDLDAVRAAIGPETGAILIEPIQGDGGIRVASPAYLRGLRAVADEHCLLLLYDEVQSGMGRTGKLFAYQNSGVAPDILVTSKGLGCGFPLSALLTTEAVARTVGPGSHGGTLNGAPLGMAVGSAALDLMLADGFLDQVTETGRYFKERLEEVAARRPETFREVRGVGLMIGLVCGPANGAVATALRERGLLVAQASGNVLRLLPPLVVTGADIDRAMEIFEDVATAPLAA</sequence>
<comment type="cofactor">
    <cofactor evidence="1">
        <name>pyridoxal 5'-phosphate</name>
        <dbReference type="ChEBI" id="CHEBI:597326"/>
    </cofactor>
</comment>
<dbReference type="Gene3D" id="3.90.1150.10">
    <property type="entry name" value="Aspartate Aminotransferase, domain 1"/>
    <property type="match status" value="1"/>
</dbReference>
<evidence type="ECO:0000256" key="3">
    <source>
        <dbReference type="ARBA" id="ARBA00022576"/>
    </source>
</evidence>
<keyword evidence="2" id="KW-0028">Amino-acid biosynthesis</keyword>
<dbReference type="PIRSF" id="PIRSF000521">
    <property type="entry name" value="Transaminase_4ab_Lys_Orn"/>
    <property type="match status" value="1"/>
</dbReference>
<organism evidence="7 8">
    <name type="scientific">Acuticoccus mangrovi</name>
    <dbReference type="NCBI Taxonomy" id="2796142"/>
    <lineage>
        <taxon>Bacteria</taxon>
        <taxon>Pseudomonadati</taxon>
        <taxon>Pseudomonadota</taxon>
        <taxon>Alphaproteobacteria</taxon>
        <taxon>Hyphomicrobiales</taxon>
        <taxon>Amorphaceae</taxon>
        <taxon>Acuticoccus</taxon>
    </lineage>
</organism>
<dbReference type="GO" id="GO:0006526">
    <property type="term" value="P:L-arginine biosynthetic process"/>
    <property type="evidence" value="ECO:0007669"/>
    <property type="project" value="UniProtKB-KW"/>
</dbReference>
<dbReference type="RefSeq" id="WP_198884772.1">
    <property type="nucleotide sequence ID" value="NZ_JAEKJA010000046.1"/>
</dbReference>
<dbReference type="EMBL" id="JAEKJA010000046">
    <property type="protein sequence ID" value="MBJ3778871.1"/>
    <property type="molecule type" value="Genomic_DNA"/>
</dbReference>
<dbReference type="PROSITE" id="PS00600">
    <property type="entry name" value="AA_TRANSFER_CLASS_3"/>
    <property type="match status" value="1"/>
</dbReference>
<dbReference type="CDD" id="cd00610">
    <property type="entry name" value="OAT_like"/>
    <property type="match status" value="1"/>
</dbReference>
<dbReference type="AlphaFoldDB" id="A0A934MK13"/>
<dbReference type="InterPro" id="IPR004636">
    <property type="entry name" value="AcOrn/SuccOrn_fam"/>
</dbReference>
<dbReference type="PANTHER" id="PTHR11986">
    <property type="entry name" value="AMINOTRANSFERASE CLASS III"/>
    <property type="match status" value="1"/>
</dbReference>
<evidence type="ECO:0000313" key="8">
    <source>
        <dbReference type="Proteomes" id="UP000609531"/>
    </source>
</evidence>
<keyword evidence="3 7" id="KW-0032">Aminotransferase</keyword>
<dbReference type="PANTHER" id="PTHR11986:SF113">
    <property type="entry name" value="SUCCINYLORNITHINE TRANSAMINASE"/>
    <property type="match status" value="1"/>
</dbReference>
<reference evidence="7" key="1">
    <citation type="submission" date="2020-12" db="EMBL/GenBank/DDBJ databases">
        <title>Bacterial taxonomy.</title>
        <authorList>
            <person name="Pan X."/>
        </authorList>
    </citation>
    <scope>NUCLEOTIDE SEQUENCE</scope>
    <source>
        <strain evidence="7">B2012</strain>
    </source>
</reference>
<dbReference type="InterPro" id="IPR015424">
    <property type="entry name" value="PyrdxlP-dep_Trfase"/>
</dbReference>
<dbReference type="InterPro" id="IPR050103">
    <property type="entry name" value="Class-III_PLP-dep_AT"/>
</dbReference>
<dbReference type="InterPro" id="IPR015422">
    <property type="entry name" value="PyrdxlP-dep_Trfase_small"/>
</dbReference>
<evidence type="ECO:0000256" key="5">
    <source>
        <dbReference type="ARBA" id="ARBA00022898"/>
    </source>
</evidence>
<evidence type="ECO:0000256" key="6">
    <source>
        <dbReference type="RuleBase" id="RU003560"/>
    </source>
</evidence>
<keyword evidence="2" id="KW-0055">Arginine biosynthesis</keyword>
<evidence type="ECO:0000313" key="7">
    <source>
        <dbReference type="EMBL" id="MBJ3778871.1"/>
    </source>
</evidence>
<dbReference type="GO" id="GO:0030170">
    <property type="term" value="F:pyridoxal phosphate binding"/>
    <property type="evidence" value="ECO:0007669"/>
    <property type="project" value="InterPro"/>
</dbReference>
<dbReference type="InterPro" id="IPR005814">
    <property type="entry name" value="Aminotrans_3"/>
</dbReference>
<comment type="caution">
    <text evidence="7">The sequence shown here is derived from an EMBL/GenBank/DDBJ whole genome shotgun (WGS) entry which is preliminary data.</text>
</comment>
<evidence type="ECO:0000256" key="4">
    <source>
        <dbReference type="ARBA" id="ARBA00022679"/>
    </source>
</evidence>
<dbReference type="NCBIfam" id="NF002325">
    <property type="entry name" value="PRK01278.1"/>
    <property type="match status" value="1"/>
</dbReference>
<protein>
    <submittedName>
        <fullName evidence="7">Aspartate aminotransferase family protein</fullName>
    </submittedName>
</protein>
<proteinExistence type="inferred from homology"/>
<dbReference type="GO" id="GO:0042802">
    <property type="term" value="F:identical protein binding"/>
    <property type="evidence" value="ECO:0007669"/>
    <property type="project" value="TreeGrafter"/>
</dbReference>
<accession>A0A934MK13</accession>
<keyword evidence="4" id="KW-0808">Transferase</keyword>
<evidence type="ECO:0000256" key="2">
    <source>
        <dbReference type="ARBA" id="ARBA00022571"/>
    </source>
</evidence>
<dbReference type="FunFam" id="3.40.640.10:FF:000004">
    <property type="entry name" value="Acetylornithine aminotransferase"/>
    <property type="match status" value="1"/>
</dbReference>
<name>A0A934MK13_9HYPH</name>
<dbReference type="InterPro" id="IPR015421">
    <property type="entry name" value="PyrdxlP-dep_Trfase_major"/>
</dbReference>
<dbReference type="Proteomes" id="UP000609531">
    <property type="component" value="Unassembled WGS sequence"/>
</dbReference>